<evidence type="ECO:0000313" key="1">
    <source>
        <dbReference type="Proteomes" id="UP000887580"/>
    </source>
</evidence>
<protein>
    <submittedName>
        <fullName evidence="2">Uncharacterized protein</fullName>
    </submittedName>
</protein>
<reference evidence="2" key="1">
    <citation type="submission" date="2022-11" db="UniProtKB">
        <authorList>
            <consortium name="WormBaseParasite"/>
        </authorList>
    </citation>
    <scope>IDENTIFICATION</scope>
</reference>
<name>A0AC35ESZ2_9BILA</name>
<accession>A0AC35ESZ2</accession>
<dbReference type="Proteomes" id="UP000887580">
    <property type="component" value="Unplaced"/>
</dbReference>
<evidence type="ECO:0000313" key="2">
    <source>
        <dbReference type="WBParaSite" id="PS1159_v2.g10480.t1"/>
    </source>
</evidence>
<proteinExistence type="predicted"/>
<dbReference type="WBParaSite" id="PS1159_v2.g10480.t1">
    <property type="protein sequence ID" value="PS1159_v2.g10480.t1"/>
    <property type="gene ID" value="PS1159_v2.g10480"/>
</dbReference>
<sequence>MPNDYQKLPILKDVEASIFDAEKKEPKLAFKKMLKTVLIWTCLFSMSVWIACFTWTLGHSFTKSNVKLEKPLMDENCLVTYLLGIENLLESPEYFVKEDVKKLKDYAILERFAHHQSARNEYYIIDPIYFLGILFIITTTIEIYHLLCCYVYKKNGFTSRFLLCFHVYYCTLFAIFIIDALIYASQLDDPKFFENCRNQFINY</sequence>
<organism evidence="1 2">
    <name type="scientific">Panagrolaimus sp. PS1159</name>
    <dbReference type="NCBI Taxonomy" id="55785"/>
    <lineage>
        <taxon>Eukaryota</taxon>
        <taxon>Metazoa</taxon>
        <taxon>Ecdysozoa</taxon>
        <taxon>Nematoda</taxon>
        <taxon>Chromadorea</taxon>
        <taxon>Rhabditida</taxon>
        <taxon>Tylenchina</taxon>
        <taxon>Panagrolaimomorpha</taxon>
        <taxon>Panagrolaimoidea</taxon>
        <taxon>Panagrolaimidae</taxon>
        <taxon>Panagrolaimus</taxon>
    </lineage>
</organism>